<dbReference type="SUPFAM" id="SSF57903">
    <property type="entry name" value="FYVE/PHD zinc finger"/>
    <property type="match status" value="1"/>
</dbReference>
<name>A0AAN9GGK6_9CAEN</name>
<dbReference type="Gene3D" id="3.30.40.10">
    <property type="entry name" value="Zinc/RING finger domain, C3HC4 (zinc finger)"/>
    <property type="match status" value="1"/>
</dbReference>
<comment type="caution">
    <text evidence="7">The sequence shown here is derived from an EMBL/GenBank/DDBJ whole genome shotgun (WGS) entry which is preliminary data.</text>
</comment>
<reference evidence="7 8" key="1">
    <citation type="submission" date="2024-02" db="EMBL/GenBank/DDBJ databases">
        <title>Chromosome-scale genome assembly of the rough periwinkle Littorina saxatilis.</title>
        <authorList>
            <person name="De Jode A."/>
            <person name="Faria R."/>
            <person name="Formenti G."/>
            <person name="Sims Y."/>
            <person name="Smith T.P."/>
            <person name="Tracey A."/>
            <person name="Wood J.M.D."/>
            <person name="Zagrodzka Z.B."/>
            <person name="Johannesson K."/>
            <person name="Butlin R.K."/>
            <person name="Leder E.H."/>
        </authorList>
    </citation>
    <scope>NUCLEOTIDE SEQUENCE [LARGE SCALE GENOMIC DNA]</scope>
    <source>
        <strain evidence="7">Snail1</strain>
        <tissue evidence="7">Muscle</tissue>
    </source>
</reference>
<dbReference type="PROSITE" id="PS50016">
    <property type="entry name" value="ZF_PHD_2"/>
    <property type="match status" value="1"/>
</dbReference>
<feature type="region of interest" description="Disordered" evidence="5">
    <location>
        <begin position="291"/>
        <end position="312"/>
    </location>
</feature>
<dbReference type="InterPro" id="IPR001965">
    <property type="entry name" value="Znf_PHD"/>
</dbReference>
<dbReference type="InterPro" id="IPR019787">
    <property type="entry name" value="Znf_PHD-finger"/>
</dbReference>
<evidence type="ECO:0000256" key="2">
    <source>
        <dbReference type="ARBA" id="ARBA00022771"/>
    </source>
</evidence>
<dbReference type="AlphaFoldDB" id="A0AAN9GGK6"/>
<dbReference type="InterPro" id="IPR011011">
    <property type="entry name" value="Znf_FYVE_PHD"/>
</dbReference>
<protein>
    <recommendedName>
        <fullName evidence="6">PHD-type domain-containing protein</fullName>
    </recommendedName>
</protein>
<keyword evidence="3" id="KW-0862">Zinc</keyword>
<dbReference type="Proteomes" id="UP001374579">
    <property type="component" value="Unassembled WGS sequence"/>
</dbReference>
<evidence type="ECO:0000256" key="4">
    <source>
        <dbReference type="PROSITE-ProRule" id="PRU00146"/>
    </source>
</evidence>
<gene>
    <name evidence="7" type="ORF">V1264_015953</name>
</gene>
<organism evidence="7 8">
    <name type="scientific">Littorina saxatilis</name>
    <dbReference type="NCBI Taxonomy" id="31220"/>
    <lineage>
        <taxon>Eukaryota</taxon>
        <taxon>Metazoa</taxon>
        <taxon>Spiralia</taxon>
        <taxon>Lophotrochozoa</taxon>
        <taxon>Mollusca</taxon>
        <taxon>Gastropoda</taxon>
        <taxon>Caenogastropoda</taxon>
        <taxon>Littorinimorpha</taxon>
        <taxon>Littorinoidea</taxon>
        <taxon>Littorinidae</taxon>
        <taxon>Littorina</taxon>
    </lineage>
</organism>
<evidence type="ECO:0000256" key="5">
    <source>
        <dbReference type="SAM" id="MobiDB-lite"/>
    </source>
</evidence>
<dbReference type="PROSITE" id="PS01359">
    <property type="entry name" value="ZF_PHD_1"/>
    <property type="match status" value="1"/>
</dbReference>
<evidence type="ECO:0000256" key="1">
    <source>
        <dbReference type="ARBA" id="ARBA00022723"/>
    </source>
</evidence>
<dbReference type="GO" id="GO:0008270">
    <property type="term" value="F:zinc ion binding"/>
    <property type="evidence" value="ECO:0007669"/>
    <property type="project" value="UniProtKB-KW"/>
</dbReference>
<proteinExistence type="predicted"/>
<keyword evidence="1" id="KW-0479">Metal-binding</keyword>
<keyword evidence="8" id="KW-1185">Reference proteome</keyword>
<keyword evidence="2 4" id="KW-0863">Zinc-finger</keyword>
<evidence type="ECO:0000259" key="6">
    <source>
        <dbReference type="PROSITE" id="PS50016"/>
    </source>
</evidence>
<evidence type="ECO:0000256" key="3">
    <source>
        <dbReference type="ARBA" id="ARBA00022833"/>
    </source>
</evidence>
<dbReference type="InterPro" id="IPR013083">
    <property type="entry name" value="Znf_RING/FYVE/PHD"/>
</dbReference>
<evidence type="ECO:0000313" key="7">
    <source>
        <dbReference type="EMBL" id="KAK7108168.1"/>
    </source>
</evidence>
<sequence>MAYLHRRNNPRKQRFCSICSEMCSFSYIFCDTCSLWVHNNCDMIGDEKVQQYERLPSDFPYICRKCRCDEEASLDYEKCLQRLHRAAIQGIKKLKGCVKREELFLDGPFIGVSGVGSLAVDLNAQSMMEKYLPKDKGIPAAVSNTDHVLFRAVSLAVCAKDSLACELRVRCCIEMVNFASYYRYQKSHHMLARCAPDYTESCIDCALVDEGSSIWTLSGLASVVRRPIMSVYPNVNGPSDPAVQALNAVFQPREGEFNCQLVRILWCSEATNIMQGKWKPNHFVPLFDQQRQEAPSPAKDRGKQELDSSQDTEADFENFEDAFEAEFGPESAGEEAEAEQLQIPMPLAEGGEQIDFGKFMDVFEAYEKITTATIVNSEIPRGVKENVWFLIDNSHNVQHPERRNTFFDDCGVWDSKHGSVAKSHLLLDDKGILCTLKIHAGVFKQLSKTRGKQHWVTIDPQPDPDRVVVCHRYYAFLKRCPTYKRRIIWFTMPPSQEAGKDVALVEYLGKFPGFPAQRHGNARRGRGGSRNYVRTDPKLLEEISEQIKQGTNLTPMKIFKEIQKKLGSTSTLRDPRQIRNLKYSILKRARQAQGKGAIVPKQEPEEFTTISLQETGEVSIDEAGNATMGTEISKSDYDQGLIKVIIHQGDGEMGEMVQSVEEITEGSEVAHSKILQMEDGQQAISFMETDTNGMPDPSTRTVIMVKDLNAALAASAGASEVMVTHPI</sequence>
<feature type="domain" description="PHD-type" evidence="6">
    <location>
        <begin position="13"/>
        <end position="69"/>
    </location>
</feature>
<dbReference type="EMBL" id="JBAMIC010000004">
    <property type="protein sequence ID" value="KAK7108168.1"/>
    <property type="molecule type" value="Genomic_DNA"/>
</dbReference>
<evidence type="ECO:0000313" key="8">
    <source>
        <dbReference type="Proteomes" id="UP001374579"/>
    </source>
</evidence>
<accession>A0AAN9GGK6</accession>
<dbReference type="SMART" id="SM00249">
    <property type="entry name" value="PHD"/>
    <property type="match status" value="1"/>
</dbReference>
<dbReference type="CDD" id="cd22791">
    <property type="entry name" value="OTU_VRTN"/>
    <property type="match status" value="1"/>
</dbReference>
<dbReference type="InterPro" id="IPR019786">
    <property type="entry name" value="Zinc_finger_PHD-type_CS"/>
</dbReference>
<dbReference type="InterPro" id="IPR047273">
    <property type="entry name" value="VRTN_OTU_dom"/>
</dbReference>